<dbReference type="AlphaFoldDB" id="A0A1T5BQA1"/>
<evidence type="ECO:0000313" key="3">
    <source>
        <dbReference type="Proteomes" id="UP000190852"/>
    </source>
</evidence>
<accession>A0A1T5BQA1</accession>
<reference evidence="3" key="1">
    <citation type="submission" date="2017-02" db="EMBL/GenBank/DDBJ databases">
        <authorList>
            <person name="Varghese N."/>
            <person name="Submissions S."/>
        </authorList>
    </citation>
    <scope>NUCLEOTIDE SEQUENCE [LARGE SCALE GENOMIC DNA]</scope>
    <source>
        <strain evidence="3">DSM 24967</strain>
    </source>
</reference>
<dbReference type="Proteomes" id="UP000190852">
    <property type="component" value="Unassembled WGS sequence"/>
</dbReference>
<dbReference type="RefSeq" id="WP_079683006.1">
    <property type="nucleotide sequence ID" value="NZ_FUYQ01000008.1"/>
</dbReference>
<keyword evidence="1" id="KW-0812">Transmembrane</keyword>
<dbReference type="EMBL" id="FUYQ01000008">
    <property type="protein sequence ID" value="SKB49269.1"/>
    <property type="molecule type" value="Genomic_DNA"/>
</dbReference>
<protein>
    <submittedName>
        <fullName evidence="2">Uncharacterized protein</fullName>
    </submittedName>
</protein>
<evidence type="ECO:0000313" key="2">
    <source>
        <dbReference type="EMBL" id="SKB49269.1"/>
    </source>
</evidence>
<sequence>MKEYRNEIIIALVSIIGAILATWFFFFSIDEKKITVQSDLFSVVAPNPNALLCINRPSMLSKIILSDDYTKKIFAPHLPPVFAKIIDKNPGIPFYLISYHEQGEVIYANATLEQAYQIADNILHPYFSSFDPKRTLIDKAEFTFYALPGNRFFVTYYNQGVWAASFSKKLLDEICLQQKIGQTALSDRILSQKKLMDRNAPLNLLIPAPSLDICVQINDSIRMGLGNGWVYADLFSSDGKLCCFSGIPYNAQLDSIYPIMADSVVRRLKSFYPNHNFLPQLSKDAERIYFTACLVQPDSVSR</sequence>
<organism evidence="2 3">
    <name type="scientific">Parabacteroides chartae</name>
    <dbReference type="NCBI Taxonomy" id="1037355"/>
    <lineage>
        <taxon>Bacteria</taxon>
        <taxon>Pseudomonadati</taxon>
        <taxon>Bacteroidota</taxon>
        <taxon>Bacteroidia</taxon>
        <taxon>Bacteroidales</taxon>
        <taxon>Tannerellaceae</taxon>
        <taxon>Parabacteroides</taxon>
    </lineage>
</organism>
<keyword evidence="3" id="KW-1185">Reference proteome</keyword>
<feature type="transmembrane region" description="Helical" evidence="1">
    <location>
        <begin position="7"/>
        <end position="29"/>
    </location>
</feature>
<evidence type="ECO:0000256" key="1">
    <source>
        <dbReference type="SAM" id="Phobius"/>
    </source>
</evidence>
<keyword evidence="1" id="KW-1133">Transmembrane helix</keyword>
<proteinExistence type="predicted"/>
<gene>
    <name evidence="2" type="ORF">SAMN05660349_01407</name>
</gene>
<name>A0A1T5BQA1_9BACT</name>
<keyword evidence="1" id="KW-0472">Membrane</keyword>